<feature type="transmembrane region" description="Helical" evidence="6">
    <location>
        <begin position="59"/>
        <end position="81"/>
    </location>
</feature>
<dbReference type="InterPro" id="IPR053219">
    <property type="entry name" value="GPCR_Dmsr-1"/>
</dbReference>
<dbReference type="GO" id="GO:0008528">
    <property type="term" value="F:G protein-coupled peptide receptor activity"/>
    <property type="evidence" value="ECO:0007669"/>
    <property type="project" value="InterPro"/>
</dbReference>
<evidence type="ECO:0000256" key="3">
    <source>
        <dbReference type="ARBA" id="ARBA00022989"/>
    </source>
</evidence>
<evidence type="ECO:0000256" key="6">
    <source>
        <dbReference type="SAM" id="Phobius"/>
    </source>
</evidence>
<feature type="transmembrane region" description="Helical" evidence="6">
    <location>
        <begin position="139"/>
        <end position="161"/>
    </location>
</feature>
<comment type="subcellular location">
    <subcellularLocation>
        <location evidence="1">Membrane</location>
    </subcellularLocation>
</comment>
<keyword evidence="2 6" id="KW-0812">Transmembrane</keyword>
<keyword evidence="4 6" id="KW-0472">Membrane</keyword>
<dbReference type="SUPFAM" id="SSF81321">
    <property type="entry name" value="Family A G protein-coupled receptor-like"/>
    <property type="match status" value="1"/>
</dbReference>
<dbReference type="PANTHER" id="PTHR46273:SF4">
    <property type="entry name" value="AT19640P"/>
    <property type="match status" value="1"/>
</dbReference>
<feature type="transmembrane region" description="Helical" evidence="6">
    <location>
        <begin position="244"/>
        <end position="267"/>
    </location>
</feature>
<evidence type="ECO:0000256" key="4">
    <source>
        <dbReference type="ARBA" id="ARBA00023136"/>
    </source>
</evidence>
<dbReference type="Pfam" id="PF10324">
    <property type="entry name" value="7TM_GPCR_Srw"/>
    <property type="match status" value="1"/>
</dbReference>
<feature type="transmembrane region" description="Helical" evidence="6">
    <location>
        <begin position="315"/>
        <end position="337"/>
    </location>
</feature>
<feature type="region of interest" description="Disordered" evidence="5">
    <location>
        <begin position="288"/>
        <end position="309"/>
    </location>
</feature>
<evidence type="ECO:0000256" key="5">
    <source>
        <dbReference type="SAM" id="MobiDB-lite"/>
    </source>
</evidence>
<dbReference type="GO" id="GO:0005886">
    <property type="term" value="C:plasma membrane"/>
    <property type="evidence" value="ECO:0007669"/>
    <property type="project" value="TreeGrafter"/>
</dbReference>
<organism evidence="8 9">
    <name type="scientific">Pinctada imbricata</name>
    <name type="common">Atlantic pearl-oyster</name>
    <name type="synonym">Pinctada martensii</name>
    <dbReference type="NCBI Taxonomy" id="66713"/>
    <lineage>
        <taxon>Eukaryota</taxon>
        <taxon>Metazoa</taxon>
        <taxon>Spiralia</taxon>
        <taxon>Lophotrochozoa</taxon>
        <taxon>Mollusca</taxon>
        <taxon>Bivalvia</taxon>
        <taxon>Autobranchia</taxon>
        <taxon>Pteriomorphia</taxon>
        <taxon>Pterioida</taxon>
        <taxon>Pterioidea</taxon>
        <taxon>Pteriidae</taxon>
        <taxon>Pinctada</taxon>
    </lineage>
</organism>
<evidence type="ECO:0000256" key="1">
    <source>
        <dbReference type="ARBA" id="ARBA00004370"/>
    </source>
</evidence>
<evidence type="ECO:0000259" key="7">
    <source>
        <dbReference type="PROSITE" id="PS50262"/>
    </source>
</evidence>
<dbReference type="PRINTS" id="PR00237">
    <property type="entry name" value="GPCRRHODOPSN"/>
</dbReference>
<keyword evidence="9" id="KW-1185">Reference proteome</keyword>
<dbReference type="InterPro" id="IPR000276">
    <property type="entry name" value="GPCR_Rhodpsn"/>
</dbReference>
<feature type="transmembrane region" description="Helical" evidence="6">
    <location>
        <begin position="357"/>
        <end position="373"/>
    </location>
</feature>
<gene>
    <name evidence="8" type="ORF">FSP39_000402</name>
</gene>
<dbReference type="InterPro" id="IPR019427">
    <property type="entry name" value="7TM_GPCR_serpentine_rcpt_Srw"/>
</dbReference>
<sequence>MSDAFPIVPNDSYSNTYNSNVRLDQTFPDLQTTMGNYIANINITEVSGLQRFAVGYRPIHGYLAITVCVFGVLANVLNIVVLTQKNMQTSTNVILTGLAISDALTMAAYFPYVLVMYVIHGTDINPERDTYSAAAFQMSYAIFSVVVHSISIWLTVTLAVFRYVFIRFPRRGARYCNIEKAKLAVIIVVIVVTIVCIPNSVSYRISHHTDKFRDEDGVIYNGTVYYVKPKQETEFEETFTNLNFWIQALLIKLLPCFLLTIFSILLISTMRDAERRRKKLLNNLPVSDAESGATSSGGGNSRKHKKSRSNRTTKMLLTVVILFLITETPQGVLSVLSSLIDGFFDKVYTPLGDLLDIMALINNGINFVLYCTMSKQFRDTFIKIFVTKVLRQEYNRNKTTYVTTQATQATRDSDV</sequence>
<feature type="transmembrane region" description="Helical" evidence="6">
    <location>
        <begin position="93"/>
        <end position="119"/>
    </location>
</feature>
<protein>
    <recommendedName>
        <fullName evidence="7">G-protein coupled receptors family 1 profile domain-containing protein</fullName>
    </recommendedName>
</protein>
<evidence type="ECO:0000256" key="2">
    <source>
        <dbReference type="ARBA" id="ARBA00022692"/>
    </source>
</evidence>
<dbReference type="InterPro" id="IPR017452">
    <property type="entry name" value="GPCR_Rhodpsn_7TM"/>
</dbReference>
<dbReference type="PANTHER" id="PTHR46273">
    <property type="entry name" value="MYOSUPPRESSIN RECEPTOR 1, ISOFORM B-RELATED"/>
    <property type="match status" value="1"/>
</dbReference>
<evidence type="ECO:0000313" key="8">
    <source>
        <dbReference type="EMBL" id="KAK3104370.1"/>
    </source>
</evidence>
<reference evidence="8" key="1">
    <citation type="submission" date="2019-08" db="EMBL/GenBank/DDBJ databases">
        <title>The improved chromosome-level genome for the pearl oyster Pinctada fucata martensii using PacBio sequencing and Hi-C.</title>
        <authorList>
            <person name="Zheng Z."/>
        </authorList>
    </citation>
    <scope>NUCLEOTIDE SEQUENCE</scope>
    <source>
        <strain evidence="8">ZZ-2019</strain>
        <tissue evidence="8">Adductor muscle</tissue>
    </source>
</reference>
<accession>A0AA88YFZ4</accession>
<dbReference type="PROSITE" id="PS50262">
    <property type="entry name" value="G_PROTEIN_RECEP_F1_2"/>
    <property type="match status" value="1"/>
</dbReference>
<keyword evidence="3 6" id="KW-1133">Transmembrane helix</keyword>
<comment type="caution">
    <text evidence="8">The sequence shown here is derived from an EMBL/GenBank/DDBJ whole genome shotgun (WGS) entry which is preliminary data.</text>
</comment>
<evidence type="ECO:0000313" key="9">
    <source>
        <dbReference type="Proteomes" id="UP001186944"/>
    </source>
</evidence>
<dbReference type="CDD" id="cd14978">
    <property type="entry name" value="7tmA_FMRFamide_R-like"/>
    <property type="match status" value="1"/>
</dbReference>
<dbReference type="AlphaFoldDB" id="A0AA88YFZ4"/>
<proteinExistence type="predicted"/>
<dbReference type="SMART" id="SM01381">
    <property type="entry name" value="7TM_GPCR_Srsx"/>
    <property type="match status" value="1"/>
</dbReference>
<feature type="transmembrane region" description="Helical" evidence="6">
    <location>
        <begin position="181"/>
        <end position="201"/>
    </location>
</feature>
<feature type="domain" description="G-protein coupled receptors family 1 profile" evidence="7">
    <location>
        <begin position="74"/>
        <end position="370"/>
    </location>
</feature>
<dbReference type="Proteomes" id="UP001186944">
    <property type="component" value="Unassembled WGS sequence"/>
</dbReference>
<dbReference type="EMBL" id="VSWD01000004">
    <property type="protein sequence ID" value="KAK3104370.1"/>
    <property type="molecule type" value="Genomic_DNA"/>
</dbReference>
<name>A0AA88YFZ4_PINIB</name>
<dbReference type="Gene3D" id="1.20.1070.10">
    <property type="entry name" value="Rhodopsin 7-helix transmembrane proteins"/>
    <property type="match status" value="1"/>
</dbReference>